<accession>A0A0V8RQT5</accession>
<dbReference type="EMBL" id="CP046315">
    <property type="protein sequence ID" value="QGS10698.1"/>
    <property type="molecule type" value="Genomic_DNA"/>
</dbReference>
<dbReference type="EMBL" id="PKKM01000009">
    <property type="protein sequence ID" value="PKY64206.1"/>
    <property type="molecule type" value="Genomic_DNA"/>
</dbReference>
<feature type="region of interest" description="Disordered" evidence="1">
    <location>
        <begin position="1"/>
        <end position="43"/>
    </location>
</feature>
<dbReference type="Proteomes" id="UP000054686">
    <property type="component" value="Unassembled WGS sequence"/>
</dbReference>
<feature type="compositionally biased region" description="Basic and acidic residues" evidence="1">
    <location>
        <begin position="27"/>
        <end position="43"/>
    </location>
</feature>
<protein>
    <submittedName>
        <fullName evidence="3">DUF3039 domain-containing protein</fullName>
    </submittedName>
</protein>
<reference evidence="2 5" key="1">
    <citation type="submission" date="2015-10" db="EMBL/GenBank/DDBJ databases">
        <title>Draft Genome of Actinomyces odontolyticus subsp. actinosynbacter strain XH001.</title>
        <authorList>
            <person name="Mclean J.S."/>
            <person name="He X."/>
        </authorList>
    </citation>
    <scope>NUCLEOTIDE SEQUENCE [LARGE SCALE GENOMIC DNA]</scope>
    <source>
        <strain evidence="2 5">XH001</strain>
    </source>
</reference>
<evidence type="ECO:0000313" key="7">
    <source>
        <dbReference type="Proteomes" id="UP000424490"/>
    </source>
</evidence>
<evidence type="ECO:0000313" key="4">
    <source>
        <dbReference type="EMBL" id="QGS10698.1"/>
    </source>
</evidence>
<reference evidence="4 7" key="3">
    <citation type="submission" date="2019-11" db="EMBL/GenBank/DDBJ databases">
        <title>FDA dAtabase for Regulatory Grade micrObial Sequences (FDA-ARGOS): Supporting development and validation of Infectious Disease Dx tests.</title>
        <authorList>
            <person name="Stonesifer R."/>
            <person name="Tallon L."/>
            <person name="Sadzewicz L."/>
            <person name="Vavikolanu K."/>
            <person name="Mehta A."/>
            <person name="Aluvathingal J."/>
            <person name="Nadendla S."/>
            <person name="Myers T."/>
            <person name="Yan Y."/>
            <person name="Sichtig H."/>
        </authorList>
    </citation>
    <scope>NUCLEOTIDE SEQUENCE [LARGE SCALE GENOMIC DNA]</scope>
    <source>
        <strain evidence="4 7">FDAARGOS_732</strain>
    </source>
</reference>
<dbReference type="Proteomes" id="UP000424490">
    <property type="component" value="Chromosome"/>
</dbReference>
<evidence type="ECO:0000313" key="5">
    <source>
        <dbReference type="Proteomes" id="UP000054686"/>
    </source>
</evidence>
<sequence>MRNALDEPTGPSAPSGPSTASSTGLLERTETRKERTGGDGDRFAHFVRKDKANSSMVTGQPVVALCGKVWIPTRDASQYPVCPTCKELRDSMGKNGRNWPFSDGGKGSDK</sequence>
<dbReference type="Proteomes" id="UP000234198">
    <property type="component" value="Unassembled WGS sequence"/>
</dbReference>
<evidence type="ECO:0000313" key="6">
    <source>
        <dbReference type="Proteomes" id="UP000234198"/>
    </source>
</evidence>
<organism evidence="2 5">
    <name type="scientific">Schaalia odontolytica</name>
    <dbReference type="NCBI Taxonomy" id="1660"/>
    <lineage>
        <taxon>Bacteria</taxon>
        <taxon>Bacillati</taxon>
        <taxon>Actinomycetota</taxon>
        <taxon>Actinomycetes</taxon>
        <taxon>Actinomycetales</taxon>
        <taxon>Actinomycetaceae</taxon>
        <taxon>Schaalia</taxon>
    </lineage>
</organism>
<name>A0A0V8RQT5_9ACTO</name>
<proteinExistence type="predicted"/>
<gene>
    <name evidence="2" type="ORF">APY09_09765</name>
    <name evidence="3" type="ORF">CYJ22_07240</name>
    <name evidence="4" type="ORF">FOC40_04270</name>
</gene>
<evidence type="ECO:0000256" key="1">
    <source>
        <dbReference type="SAM" id="MobiDB-lite"/>
    </source>
</evidence>
<evidence type="ECO:0000313" key="3">
    <source>
        <dbReference type="EMBL" id="PKY64206.1"/>
    </source>
</evidence>
<feature type="region of interest" description="Disordered" evidence="1">
    <location>
        <begin position="90"/>
        <end position="110"/>
    </location>
</feature>
<dbReference type="EMBL" id="LLVT01000004">
    <property type="protein sequence ID" value="KSW10322.1"/>
    <property type="molecule type" value="Genomic_DNA"/>
</dbReference>
<dbReference type="InterPro" id="IPR021400">
    <property type="entry name" value="DUF3039"/>
</dbReference>
<dbReference type="Pfam" id="PF11238">
    <property type="entry name" value="DUF3039"/>
    <property type="match status" value="1"/>
</dbReference>
<evidence type="ECO:0000313" key="2">
    <source>
        <dbReference type="EMBL" id="KSW10322.1"/>
    </source>
</evidence>
<reference evidence="3 6" key="2">
    <citation type="submission" date="2017-12" db="EMBL/GenBank/DDBJ databases">
        <title>Phylogenetic diversity of female urinary microbiome.</title>
        <authorList>
            <person name="Thomas-White K."/>
            <person name="Wolfe A.J."/>
        </authorList>
    </citation>
    <scope>NUCLEOTIDE SEQUENCE [LARGE SCALE GENOMIC DNA]</scope>
    <source>
        <strain evidence="3 6">UMB0018</strain>
    </source>
</reference>
<feature type="compositionally biased region" description="Low complexity" evidence="1">
    <location>
        <begin position="8"/>
        <end position="24"/>
    </location>
</feature>
<dbReference type="OrthoDB" id="8481541at2"/>
<dbReference type="RefSeq" id="WP_034464295.1">
    <property type="nucleotide sequence ID" value="NZ_CP040006.1"/>
</dbReference>
<dbReference type="AlphaFoldDB" id="A0A0V8RQT5"/>